<dbReference type="EMBL" id="BKCJ010001852">
    <property type="protein sequence ID" value="GEU44486.1"/>
    <property type="molecule type" value="Genomic_DNA"/>
</dbReference>
<dbReference type="AlphaFoldDB" id="A0A699GK65"/>
<protein>
    <recommendedName>
        <fullName evidence="4">Xylulose kinase-1</fullName>
    </recommendedName>
</protein>
<gene>
    <name evidence="3" type="ORF">Tci_016464</name>
</gene>
<feature type="region of interest" description="Disordered" evidence="2">
    <location>
        <begin position="599"/>
        <end position="618"/>
    </location>
</feature>
<evidence type="ECO:0000256" key="2">
    <source>
        <dbReference type="SAM" id="MobiDB-lite"/>
    </source>
</evidence>
<evidence type="ECO:0000313" key="3">
    <source>
        <dbReference type="EMBL" id="GEU44486.1"/>
    </source>
</evidence>
<keyword evidence="1" id="KW-0175">Coiled coil</keyword>
<name>A0A699GK65_TANCI</name>
<feature type="coiled-coil region" evidence="1">
    <location>
        <begin position="426"/>
        <end position="464"/>
    </location>
</feature>
<comment type="caution">
    <text evidence="3">The sequence shown here is derived from an EMBL/GenBank/DDBJ whole genome shotgun (WGS) entry which is preliminary data.</text>
</comment>
<reference evidence="3" key="1">
    <citation type="journal article" date="2019" name="Sci. Rep.">
        <title>Draft genome of Tanacetum cinerariifolium, the natural source of mosquito coil.</title>
        <authorList>
            <person name="Yamashiro T."/>
            <person name="Shiraishi A."/>
            <person name="Satake H."/>
            <person name="Nakayama K."/>
        </authorList>
    </citation>
    <scope>NUCLEOTIDE SEQUENCE</scope>
</reference>
<evidence type="ECO:0000256" key="1">
    <source>
        <dbReference type="SAM" id="Coils"/>
    </source>
</evidence>
<evidence type="ECO:0008006" key="4">
    <source>
        <dbReference type="Google" id="ProtNLM"/>
    </source>
</evidence>
<accession>A0A699GK65</accession>
<sequence length="644" mass="71388">MALTFADTHNMIAYLTKSDTSEGFNKIINFLNASSIKYALTVNLNIYVSCIKQFWTSVSVKTVNDVPRLQALVDKKKVIITEAIIRDALHLDDAEGIECLPNEEIFTELARMGYEKPSTKLTFYKAFFSSQWKFLIHTILQYMSAKRTSWNEFSLSMASVVICLSTETPLFEGMIVAQQVGEGAAEVNGDDVSTAGVAAKGAACAADDEVPTAVNEPSIPSPTPSTTITRFTFNISRGIIELIDADQDITLKDVADVAKDVQDADNKESSDVQGRQVESQAQIYKIDLEHADKVLSMQDEDIESVELQEVVEVVTTAKLITEVVTAASATITVDAPQLTTAAAPTLTTAPSATRRRKGVVIRYPEETATPSTIIHSEAKSKDKRKGILRKEKEDNAVMRYQALKRKPQTEAQARKNMMIYLRNITKEQMEEDDSRALKRINESQEDKAAKKQKLDDEVAELKRHLQIVPNDDDDDVFTRGYTSCSQERIYPLTRFTLDQMLNNVRLEVEEEIEVSLELLSSESGIQIVENMNGLSVVSEIANHYENGNVVTAPAEGNGNGIHGIQSTQEEFEFMAAADAYEETKRVKVNCALEDTLQQASTSGTQCDSAPVNDSDGSAEIPKVENFYDHDISNILTHEVQYTDL</sequence>
<organism evidence="3">
    <name type="scientific">Tanacetum cinerariifolium</name>
    <name type="common">Dalmatian daisy</name>
    <name type="synonym">Chrysanthemum cinerariifolium</name>
    <dbReference type="NCBI Taxonomy" id="118510"/>
    <lineage>
        <taxon>Eukaryota</taxon>
        <taxon>Viridiplantae</taxon>
        <taxon>Streptophyta</taxon>
        <taxon>Embryophyta</taxon>
        <taxon>Tracheophyta</taxon>
        <taxon>Spermatophyta</taxon>
        <taxon>Magnoliopsida</taxon>
        <taxon>eudicotyledons</taxon>
        <taxon>Gunneridae</taxon>
        <taxon>Pentapetalae</taxon>
        <taxon>asterids</taxon>
        <taxon>campanulids</taxon>
        <taxon>Asterales</taxon>
        <taxon>Asteraceae</taxon>
        <taxon>Asteroideae</taxon>
        <taxon>Anthemideae</taxon>
        <taxon>Anthemidinae</taxon>
        <taxon>Tanacetum</taxon>
    </lineage>
</organism>
<proteinExistence type="predicted"/>